<name>A0ABQ5HIT0_9ASTR</name>
<evidence type="ECO:0000313" key="1">
    <source>
        <dbReference type="EMBL" id="GJT87812.1"/>
    </source>
</evidence>
<sequence>LKLDEKFRELREEVSTVVNEWEVVIKEIERLHGNHLADENARLMRRAQRCHLEKVTRL</sequence>
<proteinExistence type="predicted"/>
<keyword evidence="2" id="KW-1185">Reference proteome</keyword>
<accession>A0ABQ5HIT0</accession>
<comment type="caution">
    <text evidence="1">The sequence shown here is derived from an EMBL/GenBank/DDBJ whole genome shotgun (WGS) entry which is preliminary data.</text>
</comment>
<evidence type="ECO:0000313" key="2">
    <source>
        <dbReference type="Proteomes" id="UP001151760"/>
    </source>
</evidence>
<organism evidence="1 2">
    <name type="scientific">Tanacetum coccineum</name>
    <dbReference type="NCBI Taxonomy" id="301880"/>
    <lineage>
        <taxon>Eukaryota</taxon>
        <taxon>Viridiplantae</taxon>
        <taxon>Streptophyta</taxon>
        <taxon>Embryophyta</taxon>
        <taxon>Tracheophyta</taxon>
        <taxon>Spermatophyta</taxon>
        <taxon>Magnoliopsida</taxon>
        <taxon>eudicotyledons</taxon>
        <taxon>Gunneridae</taxon>
        <taxon>Pentapetalae</taxon>
        <taxon>asterids</taxon>
        <taxon>campanulids</taxon>
        <taxon>Asterales</taxon>
        <taxon>Asteraceae</taxon>
        <taxon>Asteroideae</taxon>
        <taxon>Anthemideae</taxon>
        <taxon>Anthemidinae</taxon>
        <taxon>Tanacetum</taxon>
    </lineage>
</organism>
<gene>
    <name evidence="1" type="ORF">Tco_1069529</name>
</gene>
<feature type="non-terminal residue" evidence="1">
    <location>
        <position position="1"/>
    </location>
</feature>
<reference evidence="1" key="2">
    <citation type="submission" date="2022-01" db="EMBL/GenBank/DDBJ databases">
        <authorList>
            <person name="Yamashiro T."/>
            <person name="Shiraishi A."/>
            <person name="Satake H."/>
            <person name="Nakayama K."/>
        </authorList>
    </citation>
    <scope>NUCLEOTIDE SEQUENCE</scope>
</reference>
<reference evidence="1" key="1">
    <citation type="journal article" date="2022" name="Int. J. Mol. Sci.">
        <title>Draft Genome of Tanacetum Coccineum: Genomic Comparison of Closely Related Tanacetum-Family Plants.</title>
        <authorList>
            <person name="Yamashiro T."/>
            <person name="Shiraishi A."/>
            <person name="Nakayama K."/>
            <person name="Satake H."/>
        </authorList>
    </citation>
    <scope>NUCLEOTIDE SEQUENCE</scope>
</reference>
<dbReference type="Proteomes" id="UP001151760">
    <property type="component" value="Unassembled WGS sequence"/>
</dbReference>
<protein>
    <submittedName>
        <fullName evidence="1">Uncharacterized protein</fullName>
    </submittedName>
</protein>
<dbReference type="EMBL" id="BQNB010019670">
    <property type="protein sequence ID" value="GJT87812.1"/>
    <property type="molecule type" value="Genomic_DNA"/>
</dbReference>